<comment type="caution">
    <text evidence="11">The sequence shown here is derived from an EMBL/GenBank/DDBJ whole genome shotgun (WGS) entry which is preliminary data.</text>
</comment>
<keyword evidence="7" id="KW-0547">Nucleotide-binding</keyword>
<dbReference type="RefSeq" id="WP_153661661.1">
    <property type="nucleotide sequence ID" value="NZ_JAAIKR010000004.1"/>
</dbReference>
<accession>A0ABS5I0Y8</accession>
<dbReference type="InterPro" id="IPR003442">
    <property type="entry name" value="T6A_TsaE"/>
</dbReference>
<evidence type="ECO:0000256" key="3">
    <source>
        <dbReference type="ARBA" id="ARBA00019010"/>
    </source>
</evidence>
<evidence type="ECO:0000256" key="7">
    <source>
        <dbReference type="ARBA" id="ARBA00022741"/>
    </source>
</evidence>
<dbReference type="NCBIfam" id="TIGR00150">
    <property type="entry name" value="T6A_YjeE"/>
    <property type="match status" value="1"/>
</dbReference>
<evidence type="ECO:0000256" key="2">
    <source>
        <dbReference type="ARBA" id="ARBA00007599"/>
    </source>
</evidence>
<evidence type="ECO:0000256" key="8">
    <source>
        <dbReference type="ARBA" id="ARBA00022840"/>
    </source>
</evidence>
<dbReference type="Pfam" id="PF02367">
    <property type="entry name" value="TsaE"/>
    <property type="match status" value="1"/>
</dbReference>
<dbReference type="Gene3D" id="3.40.50.300">
    <property type="entry name" value="P-loop containing nucleotide triphosphate hydrolases"/>
    <property type="match status" value="1"/>
</dbReference>
<keyword evidence="6" id="KW-0479">Metal-binding</keyword>
<dbReference type="PANTHER" id="PTHR33540">
    <property type="entry name" value="TRNA THREONYLCARBAMOYLADENOSINE BIOSYNTHESIS PROTEIN TSAE"/>
    <property type="match status" value="1"/>
</dbReference>
<evidence type="ECO:0000256" key="5">
    <source>
        <dbReference type="ARBA" id="ARBA00022694"/>
    </source>
</evidence>
<evidence type="ECO:0000313" key="12">
    <source>
        <dbReference type="Proteomes" id="UP000811844"/>
    </source>
</evidence>
<keyword evidence="4" id="KW-0963">Cytoplasm</keyword>
<dbReference type="Proteomes" id="UP000811844">
    <property type="component" value="Unassembled WGS sequence"/>
</dbReference>
<organism evidence="11 12">
    <name type="scientific">Shewanella intestini</name>
    <dbReference type="NCBI Taxonomy" id="2017544"/>
    <lineage>
        <taxon>Bacteria</taxon>
        <taxon>Pseudomonadati</taxon>
        <taxon>Pseudomonadota</taxon>
        <taxon>Gammaproteobacteria</taxon>
        <taxon>Alteromonadales</taxon>
        <taxon>Shewanellaceae</taxon>
        <taxon>Shewanella</taxon>
    </lineage>
</organism>
<evidence type="ECO:0000256" key="4">
    <source>
        <dbReference type="ARBA" id="ARBA00022490"/>
    </source>
</evidence>
<keyword evidence="12" id="KW-1185">Reference proteome</keyword>
<evidence type="ECO:0000313" key="11">
    <source>
        <dbReference type="EMBL" id="MBR9727682.1"/>
    </source>
</evidence>
<keyword evidence="8" id="KW-0067">ATP-binding</keyword>
<evidence type="ECO:0000256" key="9">
    <source>
        <dbReference type="ARBA" id="ARBA00022842"/>
    </source>
</evidence>
<protein>
    <recommendedName>
        <fullName evidence="3">tRNA threonylcarbamoyladenosine biosynthesis protein TsaE</fullName>
    </recommendedName>
    <alternativeName>
        <fullName evidence="10">t(6)A37 threonylcarbamoyladenosine biosynthesis protein TsaE</fullName>
    </alternativeName>
</protein>
<keyword evidence="5" id="KW-0819">tRNA processing</keyword>
<dbReference type="PANTHER" id="PTHR33540:SF2">
    <property type="entry name" value="TRNA THREONYLCARBAMOYLADENOSINE BIOSYNTHESIS PROTEIN TSAE"/>
    <property type="match status" value="1"/>
</dbReference>
<dbReference type="SUPFAM" id="SSF52540">
    <property type="entry name" value="P-loop containing nucleoside triphosphate hydrolases"/>
    <property type="match status" value="1"/>
</dbReference>
<keyword evidence="9" id="KW-0460">Magnesium</keyword>
<sequence length="152" mass="16932">MTAFNATLKDENATVALGQQFAQAIKPPLVVYLNGDLGAGKTTLSRGIIQHLGHIGAVKSPTYALVEPYEINNVDIFHFDLYRVADPEELEYMGIRDYFTDNSICLVEWPENGNGLIPAADVQINIRYQDEQRQITIEAHSDIGQTLVNKLK</sequence>
<name>A0ABS5I0Y8_9GAMM</name>
<gene>
    <name evidence="11" type="primary">tsaE</name>
    <name evidence="11" type="ORF">G3R48_06755</name>
</gene>
<comment type="subcellular location">
    <subcellularLocation>
        <location evidence="1">Cytoplasm</location>
    </subcellularLocation>
</comment>
<proteinExistence type="inferred from homology"/>
<reference evidence="11 12" key="1">
    <citation type="submission" date="2020-02" db="EMBL/GenBank/DDBJ databases">
        <title>Shewanella WXL01 sp. nov., a marine bacterium isolated from green algae in Luhuitou Fringing Reef (Northern South China Sea).</title>
        <authorList>
            <person name="Wang X."/>
        </authorList>
    </citation>
    <scope>NUCLEOTIDE SEQUENCE [LARGE SCALE GENOMIC DNA]</scope>
    <source>
        <strain evidence="11 12">MCCC 1A01895</strain>
    </source>
</reference>
<evidence type="ECO:0000256" key="1">
    <source>
        <dbReference type="ARBA" id="ARBA00004496"/>
    </source>
</evidence>
<comment type="similarity">
    <text evidence="2">Belongs to the TsaE family.</text>
</comment>
<evidence type="ECO:0000256" key="6">
    <source>
        <dbReference type="ARBA" id="ARBA00022723"/>
    </source>
</evidence>
<dbReference type="EMBL" id="JAAIKR010000004">
    <property type="protein sequence ID" value="MBR9727682.1"/>
    <property type="molecule type" value="Genomic_DNA"/>
</dbReference>
<dbReference type="InterPro" id="IPR027417">
    <property type="entry name" value="P-loop_NTPase"/>
</dbReference>
<evidence type="ECO:0000256" key="10">
    <source>
        <dbReference type="ARBA" id="ARBA00032441"/>
    </source>
</evidence>